<feature type="region of interest" description="Disordered" evidence="2">
    <location>
        <begin position="1"/>
        <end position="79"/>
    </location>
</feature>
<feature type="coiled-coil region" evidence="1">
    <location>
        <begin position="1085"/>
        <end position="1126"/>
    </location>
</feature>
<accession>I7LUJ7</accession>
<keyword evidence="5" id="KW-1185">Reference proteome</keyword>
<organism evidence="4 5">
    <name type="scientific">Tetrahymena thermophila (strain SB210)</name>
    <dbReference type="NCBI Taxonomy" id="312017"/>
    <lineage>
        <taxon>Eukaryota</taxon>
        <taxon>Sar</taxon>
        <taxon>Alveolata</taxon>
        <taxon>Ciliophora</taxon>
        <taxon>Intramacronucleata</taxon>
        <taxon>Oligohymenophorea</taxon>
        <taxon>Hymenostomatida</taxon>
        <taxon>Tetrahymenina</taxon>
        <taxon>Tetrahymenidae</taxon>
        <taxon>Tetrahymena</taxon>
    </lineage>
</organism>
<evidence type="ECO:0000313" key="5">
    <source>
        <dbReference type="Proteomes" id="UP000009168"/>
    </source>
</evidence>
<dbReference type="GeneID" id="7842926"/>
<dbReference type="InterPro" id="IPR050180">
    <property type="entry name" value="RNR_Ribonuclease"/>
</dbReference>
<proteinExistence type="predicted"/>
<dbReference type="HOGENOM" id="CLU_263786_0_0_1"/>
<dbReference type="EMBL" id="GG662717">
    <property type="protein sequence ID" value="EAR94126.1"/>
    <property type="molecule type" value="Genomic_DNA"/>
</dbReference>
<dbReference type="InParanoid" id="I7LUJ7"/>
<feature type="coiled-coil region" evidence="1">
    <location>
        <begin position="866"/>
        <end position="893"/>
    </location>
</feature>
<feature type="compositionally biased region" description="Basic and acidic residues" evidence="2">
    <location>
        <begin position="159"/>
        <end position="176"/>
    </location>
</feature>
<dbReference type="InterPro" id="IPR012340">
    <property type="entry name" value="NA-bd_OB-fold"/>
</dbReference>
<dbReference type="Proteomes" id="UP000009168">
    <property type="component" value="Unassembled WGS sequence"/>
</dbReference>
<dbReference type="GO" id="GO:0000932">
    <property type="term" value="C:P-body"/>
    <property type="evidence" value="ECO:0007669"/>
    <property type="project" value="TreeGrafter"/>
</dbReference>
<feature type="coiled-coil region" evidence="1">
    <location>
        <begin position="973"/>
        <end position="1000"/>
    </location>
</feature>
<gene>
    <name evidence="4" type="ORF">TTHERM_00520940</name>
</gene>
<feature type="domain" description="RNB" evidence="3">
    <location>
        <begin position="430"/>
        <end position="783"/>
    </location>
</feature>
<feature type="coiled-coil region" evidence="1">
    <location>
        <begin position="1189"/>
        <end position="1216"/>
    </location>
</feature>
<protein>
    <submittedName>
        <fullName evidence="4">RNB-like protein</fullName>
    </submittedName>
</protein>
<dbReference type="Pfam" id="PF00773">
    <property type="entry name" value="RNB"/>
    <property type="match status" value="1"/>
</dbReference>
<evidence type="ECO:0000313" key="4">
    <source>
        <dbReference type="EMBL" id="EAR94126.1"/>
    </source>
</evidence>
<dbReference type="PANTHER" id="PTHR23355">
    <property type="entry name" value="RIBONUCLEASE"/>
    <property type="match status" value="1"/>
</dbReference>
<dbReference type="SUPFAM" id="SSF50249">
    <property type="entry name" value="Nucleic acid-binding proteins"/>
    <property type="match status" value="2"/>
</dbReference>
<dbReference type="PANTHER" id="PTHR23355:SF9">
    <property type="entry name" value="DIS3-LIKE EXONUCLEASE 2"/>
    <property type="match status" value="1"/>
</dbReference>
<evidence type="ECO:0000256" key="1">
    <source>
        <dbReference type="SAM" id="Coils"/>
    </source>
</evidence>
<dbReference type="GO" id="GO:0006402">
    <property type="term" value="P:mRNA catabolic process"/>
    <property type="evidence" value="ECO:0007669"/>
    <property type="project" value="TreeGrafter"/>
</dbReference>
<dbReference type="InterPro" id="IPR001900">
    <property type="entry name" value="RNase_II/R"/>
</dbReference>
<reference evidence="5" key="1">
    <citation type="journal article" date="2006" name="PLoS Biol.">
        <title>Macronuclear genome sequence of the ciliate Tetrahymena thermophila, a model eukaryote.</title>
        <authorList>
            <person name="Eisen J.A."/>
            <person name="Coyne R.S."/>
            <person name="Wu M."/>
            <person name="Wu D."/>
            <person name="Thiagarajan M."/>
            <person name="Wortman J.R."/>
            <person name="Badger J.H."/>
            <person name="Ren Q."/>
            <person name="Amedeo P."/>
            <person name="Jones K.M."/>
            <person name="Tallon L.J."/>
            <person name="Delcher A.L."/>
            <person name="Salzberg S.L."/>
            <person name="Silva J.C."/>
            <person name="Haas B.J."/>
            <person name="Majoros W.H."/>
            <person name="Farzad M."/>
            <person name="Carlton J.M."/>
            <person name="Smith R.K. Jr."/>
            <person name="Garg J."/>
            <person name="Pearlman R.E."/>
            <person name="Karrer K.M."/>
            <person name="Sun L."/>
            <person name="Manning G."/>
            <person name="Elde N.C."/>
            <person name="Turkewitz A.P."/>
            <person name="Asai D.J."/>
            <person name="Wilkes D.E."/>
            <person name="Wang Y."/>
            <person name="Cai H."/>
            <person name="Collins K."/>
            <person name="Stewart B.A."/>
            <person name="Lee S.R."/>
            <person name="Wilamowska K."/>
            <person name="Weinberg Z."/>
            <person name="Ruzzo W.L."/>
            <person name="Wloga D."/>
            <person name="Gaertig J."/>
            <person name="Frankel J."/>
            <person name="Tsao C.-C."/>
            <person name="Gorovsky M.A."/>
            <person name="Keeling P.J."/>
            <person name="Waller R.F."/>
            <person name="Patron N.J."/>
            <person name="Cherry J.M."/>
            <person name="Stover N.A."/>
            <person name="Krieger C.J."/>
            <person name="del Toro C."/>
            <person name="Ryder H.F."/>
            <person name="Williamson S.C."/>
            <person name="Barbeau R.A."/>
            <person name="Hamilton E.P."/>
            <person name="Orias E."/>
        </authorList>
    </citation>
    <scope>NUCLEOTIDE SEQUENCE [LARGE SCALE GENOMIC DNA]</scope>
    <source>
        <strain evidence="5">SB210</strain>
    </source>
</reference>
<feature type="region of interest" description="Disordered" evidence="2">
    <location>
        <begin position="134"/>
        <end position="176"/>
    </location>
</feature>
<evidence type="ECO:0000259" key="3">
    <source>
        <dbReference type="Pfam" id="PF00773"/>
    </source>
</evidence>
<dbReference type="KEGG" id="tet:TTHERM_00520940"/>
<sequence length="1315" mass="156553">MRFDKKRGRSQNDRNYSSENKFKRQNNFDYKSQSYQNNAQLSRSYSQKSGRKNMSYEPQARNTNRSSSSSSSSLNDQQFNRESQFYERRLLYELMDQNKKQNKHFNSMPQQRQNENKVERDIFRERKNICTVQTERSQTQKRNEQIQGKGQIKQPFYDTSDHRNQKHFTHDKQHTLRKKDQNNFIENKIPFQRDILHVEDQKVGIFIVDELGTKFVKEESDGAYIKDRIFVNENKTSRAIHSSRVIFKIIQSNQKGNNKTIIEYEHQKPKCKKAQILEVIKYPENLDNLVGFFGEFSRLPEKPEIDFGIKNKSFNYQNKELFYFYPLDNRYPKMILKLKNAQHLYPGGELFKKYFRVKFLEWPEEYTEYGPLIEILEPLGYLYDEVSDIQALFYSYNCNFEQIQSEELYIQKAIEQYKHFINNKNDYQLYQNEKIFTVDQIGAFAFDDAISIEKISHLEFENQKQKHFSLYKNSLSQNSQGYCQEITKMIEDQNQINPCKQSYYKIGVHITDFSMCIEKGTVFFQGLENRKQSIYLEVSEGKQFVKHMLHRDLIDQFSMKKGELRLAKSIFFCVAIDEFNELKVEWDSLTIENTKIIIQQNYFYNEFDHLCNIDKEIYSLYKEEFDSDLKYSNQILNGFNEKTLIITQEEAQVLLKVGAHLFKLREEKGQKAFQSDKTKTSKRFISSKMIEELMVLYNQSISRYLHILHHINSKQGDIKNNINFLSVQLEKNISLIKKNKALLSQSLYNLQRKYLLTKNNILYFEILELQKSDNFKNFTLNISDSISQSQIDSVNIFMPKDNKQGDELDELDYMKSHSVANNKNQLLFKSESESFINSCNLLEIITESGENEEEEEELVNPFTIKKDYLIQKVEEIKILIQKLQKEIDTIILQQSNIGQNNKIKISYLKQVDYFKNQCLQVGFYNFKYSTLQEFQASISLLKNDTSLNPIMKKYLLHKKQQILNDLQLYFQICQKETNQVQKLYLQVQQSKDQIAKLLRDQISTQENINKIQVQEIQFNLQKQQDSKKSILKSIKIQNDIKDEKRDDFTINDLTLPQNQLLSKQEQNYLNFEECYSIEQKYQSQKDIMLQDLNLYQNEINCLNEQIQELDQQIETLKEDFKQQEIQCQIRVQNDAYELYKLLDIAPGSDKYVSATSPLRKFNDLIVQKFLNLYFQDKQNIEFQKEYSYLIFQKQQNTKQKNEIKKFKEKIEKLKTARNMLFKGFLEGKTIQKKETVLQVNHIQGFEEGDCYIFFLPDEIQSTRFISKTRSQIHSKNFTLWDGTIVAHNHLPYNIYLASVSTKEQDKDVFITLNQK</sequence>
<dbReference type="GO" id="GO:0000175">
    <property type="term" value="F:3'-5'-RNA exonuclease activity"/>
    <property type="evidence" value="ECO:0007669"/>
    <property type="project" value="TreeGrafter"/>
</dbReference>
<keyword evidence="1" id="KW-0175">Coiled coil</keyword>
<dbReference type="GO" id="GO:0003723">
    <property type="term" value="F:RNA binding"/>
    <property type="evidence" value="ECO:0007669"/>
    <property type="project" value="InterPro"/>
</dbReference>
<name>I7LUJ7_TETTS</name>
<feature type="compositionally biased region" description="Polar residues" evidence="2">
    <location>
        <begin position="13"/>
        <end position="48"/>
    </location>
</feature>
<dbReference type="RefSeq" id="XP_001014371.1">
    <property type="nucleotide sequence ID" value="XM_001014371.3"/>
</dbReference>
<evidence type="ECO:0000256" key="2">
    <source>
        <dbReference type="SAM" id="MobiDB-lite"/>
    </source>
</evidence>